<proteinExistence type="predicted"/>
<feature type="region of interest" description="Disordered" evidence="1">
    <location>
        <begin position="611"/>
        <end position="814"/>
    </location>
</feature>
<dbReference type="SUPFAM" id="SSF54695">
    <property type="entry name" value="POZ domain"/>
    <property type="match status" value="1"/>
</dbReference>
<sequence>MPSEKKRTSLLPPPDLDFRTPPEDTLVDDLRYALEHARELFADIAWEFSMALRPTTIYAHKSILYARSSRSFQEKFLKNKDANGMSIRSVRMSNSEPIAVKTEADPYFFKQELKFFYTAEEGSQEFLAAVDTTEELEQEKLKEDLLYMLKSKLYTDVELVLSISEESLEDFPEEDFTSTSHRAHRFMLASRSEYFKAMLSSQFIEARIPTVPLDATIFNPTSLNVILTFIYTGNLTSSSKSLTLETIEMVWIGADFLGIGTLCDECIYRIATKVHAFACTCVECQTLIPRVASFAKEHAIEKLWRGCLHVLSEGFDNMWPQKAFAELEEDTREEILLTLLNNIKSHNIVATFKGCRRVLAQIEVQGIGLPWIETVRGLINSVRTYTAGILVDNFEQLCENDAEFLDCVDGVGFSSDLLEDIMKVVVEEGLSERNSGPVLKCITGNLLMREAVKDAQSMETKRVLVQAKQNVYEYMKKRWIGIKQIGGFRGLSDWLLSEFAQDLDITIAELTEEAEVAAASSSATTATTTTTISEQKPSTKTRTQNSTNGKQLSSSSTPKSESSNGNNTNGSNSNLSVTARKTKSVRIATTASTYGRPTRASVLRQKALAEAAMKNPVKKRTNTAPSRLSTANTNNSKTANTTSSSTSSTKPKTTASNRVTRASSTSLLQVPGSSSSSAQARGRSNSSKQTSASTTSSRASSISSVHSQKSPSVSPSRFGGVRQTRSSMLRQLKFDEAEQRRGRDSERQHASPASSRASSIASVSSVASSTTSSSAAHPKRSPSQYSTSTTMTSTSTGSISSLPAKPHQIKLSTTKDPDISVGRRVILPTKNNAPGTIQFLGETEFAKGYWVGIELDNPVGKNNGTVANIQYFETAPNQGIFVRPDSILII</sequence>
<dbReference type="EMBL" id="CAJVPS010000083">
    <property type="protein sequence ID" value="CAG8449653.1"/>
    <property type="molecule type" value="Genomic_DNA"/>
</dbReference>
<feature type="domain" description="CAP-Gly" evidence="3">
    <location>
        <begin position="841"/>
        <end position="883"/>
    </location>
</feature>
<evidence type="ECO:0000259" key="2">
    <source>
        <dbReference type="PROSITE" id="PS50097"/>
    </source>
</evidence>
<dbReference type="PROSITE" id="PS50097">
    <property type="entry name" value="BTB"/>
    <property type="match status" value="2"/>
</dbReference>
<dbReference type="InterPro" id="IPR036859">
    <property type="entry name" value="CAP-Gly_dom_sf"/>
</dbReference>
<dbReference type="SMART" id="SM00225">
    <property type="entry name" value="BTB"/>
    <property type="match status" value="1"/>
</dbReference>
<evidence type="ECO:0000256" key="1">
    <source>
        <dbReference type="SAM" id="MobiDB-lite"/>
    </source>
</evidence>
<dbReference type="Pfam" id="PF00651">
    <property type="entry name" value="BTB"/>
    <property type="match status" value="1"/>
</dbReference>
<feature type="compositionally biased region" description="Polar residues" evidence="1">
    <location>
        <begin position="535"/>
        <end position="552"/>
    </location>
</feature>
<dbReference type="SMART" id="SM01052">
    <property type="entry name" value="CAP_GLY"/>
    <property type="match status" value="1"/>
</dbReference>
<feature type="domain" description="BTB" evidence="2">
    <location>
        <begin position="155"/>
        <end position="239"/>
    </location>
</feature>
<dbReference type="Proteomes" id="UP000789508">
    <property type="component" value="Unassembled WGS sequence"/>
</dbReference>
<accession>A0A9N8VFY2</accession>
<dbReference type="SUPFAM" id="SSF74924">
    <property type="entry name" value="Cap-Gly domain"/>
    <property type="match status" value="1"/>
</dbReference>
<feature type="region of interest" description="Disordered" evidence="1">
    <location>
        <begin position="517"/>
        <end position="581"/>
    </location>
</feature>
<organism evidence="4 5">
    <name type="scientific">Ambispora leptoticha</name>
    <dbReference type="NCBI Taxonomy" id="144679"/>
    <lineage>
        <taxon>Eukaryota</taxon>
        <taxon>Fungi</taxon>
        <taxon>Fungi incertae sedis</taxon>
        <taxon>Mucoromycota</taxon>
        <taxon>Glomeromycotina</taxon>
        <taxon>Glomeromycetes</taxon>
        <taxon>Archaeosporales</taxon>
        <taxon>Ambisporaceae</taxon>
        <taxon>Ambispora</taxon>
    </lineage>
</organism>
<reference evidence="4" key="1">
    <citation type="submission" date="2021-06" db="EMBL/GenBank/DDBJ databases">
        <authorList>
            <person name="Kallberg Y."/>
            <person name="Tangrot J."/>
            <person name="Rosling A."/>
        </authorList>
    </citation>
    <scope>NUCLEOTIDE SEQUENCE</scope>
    <source>
        <strain evidence="4">FL130A</strain>
    </source>
</reference>
<name>A0A9N8VFY2_9GLOM</name>
<feature type="compositionally biased region" description="Low complexity" evidence="1">
    <location>
        <begin position="517"/>
        <end position="534"/>
    </location>
</feature>
<feature type="compositionally biased region" description="Low complexity" evidence="1">
    <location>
        <begin position="629"/>
        <end position="716"/>
    </location>
</feature>
<dbReference type="InterPro" id="IPR043225">
    <property type="entry name" value="BACK_BTBD8"/>
</dbReference>
<keyword evidence="5" id="KW-1185">Reference proteome</keyword>
<dbReference type="InterPro" id="IPR011333">
    <property type="entry name" value="SKP1/BTB/POZ_sf"/>
</dbReference>
<dbReference type="Gene3D" id="3.30.710.10">
    <property type="entry name" value="Potassium Channel Kv1.1, Chain A"/>
    <property type="match status" value="1"/>
</dbReference>
<comment type="caution">
    <text evidence="4">The sequence shown here is derived from an EMBL/GenBank/DDBJ whole genome shotgun (WGS) entry which is preliminary data.</text>
</comment>
<dbReference type="PANTHER" id="PTHR22427:SF7">
    <property type="entry name" value="GH15728P"/>
    <property type="match status" value="1"/>
</dbReference>
<feature type="compositionally biased region" description="Low complexity" evidence="1">
    <location>
        <begin position="750"/>
        <end position="801"/>
    </location>
</feature>
<feature type="compositionally biased region" description="Basic and acidic residues" evidence="1">
    <location>
        <begin position="732"/>
        <end position="749"/>
    </location>
</feature>
<evidence type="ECO:0000259" key="3">
    <source>
        <dbReference type="PROSITE" id="PS50245"/>
    </source>
</evidence>
<dbReference type="OrthoDB" id="2130750at2759"/>
<dbReference type="Pfam" id="PF01302">
    <property type="entry name" value="CAP_GLY"/>
    <property type="match status" value="1"/>
</dbReference>
<feature type="domain" description="BTB" evidence="2">
    <location>
        <begin position="42"/>
        <end position="125"/>
    </location>
</feature>
<dbReference type="InterPro" id="IPR000938">
    <property type="entry name" value="CAP-Gly_domain"/>
</dbReference>
<dbReference type="PANTHER" id="PTHR22427">
    <property type="entry name" value="GH15728P"/>
    <property type="match status" value="1"/>
</dbReference>
<dbReference type="PROSITE" id="PS50245">
    <property type="entry name" value="CAP_GLY_2"/>
    <property type="match status" value="1"/>
</dbReference>
<dbReference type="Pfam" id="PF26017">
    <property type="entry name" value="BACK_BTBD8"/>
    <property type="match status" value="1"/>
</dbReference>
<protein>
    <submittedName>
        <fullName evidence="4">12260_t:CDS:1</fullName>
    </submittedName>
</protein>
<dbReference type="CDD" id="cd18186">
    <property type="entry name" value="BTB_POZ_ZBTB_KLHL-like"/>
    <property type="match status" value="1"/>
</dbReference>
<gene>
    <name evidence="4" type="ORF">ALEPTO_LOCUS921</name>
</gene>
<dbReference type="InterPro" id="IPR000210">
    <property type="entry name" value="BTB/POZ_dom"/>
</dbReference>
<dbReference type="Gene3D" id="2.30.30.190">
    <property type="entry name" value="CAP Gly-rich-like domain"/>
    <property type="match status" value="1"/>
</dbReference>
<feature type="compositionally biased region" description="Low complexity" evidence="1">
    <location>
        <begin position="553"/>
        <end position="576"/>
    </location>
</feature>
<dbReference type="AlphaFoldDB" id="A0A9N8VFY2"/>
<evidence type="ECO:0000313" key="4">
    <source>
        <dbReference type="EMBL" id="CAG8449653.1"/>
    </source>
</evidence>
<feature type="region of interest" description="Disordered" evidence="1">
    <location>
        <begin position="1"/>
        <end position="21"/>
    </location>
</feature>
<evidence type="ECO:0000313" key="5">
    <source>
        <dbReference type="Proteomes" id="UP000789508"/>
    </source>
</evidence>